<proteinExistence type="predicted"/>
<gene>
    <name evidence="3" type="ORF">EAS64_28595</name>
</gene>
<dbReference type="Pfam" id="PF08421">
    <property type="entry name" value="Methyltransf_13"/>
    <property type="match status" value="1"/>
</dbReference>
<dbReference type="EMBL" id="RPFW01000006">
    <property type="protein sequence ID" value="TVZ01475.1"/>
    <property type="molecule type" value="Genomic_DNA"/>
</dbReference>
<dbReference type="Pfam" id="PF13489">
    <property type="entry name" value="Methyltransf_23"/>
    <property type="match status" value="1"/>
</dbReference>
<dbReference type="GO" id="GO:0008168">
    <property type="term" value="F:methyltransferase activity"/>
    <property type="evidence" value="ECO:0007669"/>
    <property type="project" value="UniProtKB-KW"/>
</dbReference>
<dbReference type="SUPFAM" id="SSF53335">
    <property type="entry name" value="S-adenosyl-L-methionine-dependent methyltransferases"/>
    <property type="match status" value="1"/>
</dbReference>
<dbReference type="InterPro" id="IPR038576">
    <property type="entry name" value="Methyltransf_Zn-bd_dom_put_sf"/>
</dbReference>
<dbReference type="OrthoDB" id="3637131at2"/>
<comment type="caution">
    <text evidence="3">The sequence shown here is derived from an EMBL/GenBank/DDBJ whole genome shotgun (WGS) entry which is preliminary data.</text>
</comment>
<feature type="domain" description="C-methyltransferase" evidence="2">
    <location>
        <begin position="209"/>
        <end position="363"/>
    </location>
</feature>
<dbReference type="Proteomes" id="UP000460272">
    <property type="component" value="Unassembled WGS sequence"/>
</dbReference>
<dbReference type="Pfam" id="PF08484">
    <property type="entry name" value="Methyltransf_14"/>
    <property type="match status" value="1"/>
</dbReference>
<protein>
    <submittedName>
        <fullName evidence="3">Methyltransferase domain-containing protein</fullName>
    </submittedName>
</protein>
<accession>A0A6P2BTQ2</accession>
<keyword evidence="4" id="KW-1185">Reference proteome</keyword>
<organism evidence="3 4">
    <name type="scientific">Trebonia kvetii</name>
    <dbReference type="NCBI Taxonomy" id="2480626"/>
    <lineage>
        <taxon>Bacteria</taxon>
        <taxon>Bacillati</taxon>
        <taxon>Actinomycetota</taxon>
        <taxon>Actinomycetes</taxon>
        <taxon>Streptosporangiales</taxon>
        <taxon>Treboniaceae</taxon>
        <taxon>Trebonia</taxon>
    </lineage>
</organism>
<feature type="domain" description="Methyltransferase putative zinc binding" evidence="1">
    <location>
        <begin position="6"/>
        <end position="58"/>
    </location>
</feature>
<evidence type="ECO:0000259" key="1">
    <source>
        <dbReference type="Pfam" id="PF08421"/>
    </source>
</evidence>
<dbReference type="RefSeq" id="WP_145858113.1">
    <property type="nucleotide sequence ID" value="NZ_RPFW01000006.1"/>
</dbReference>
<name>A0A6P2BTQ2_9ACTN</name>
<dbReference type="AlphaFoldDB" id="A0A6P2BTQ2"/>
<evidence type="ECO:0000313" key="4">
    <source>
        <dbReference type="Proteomes" id="UP000460272"/>
    </source>
</evidence>
<dbReference type="InterPro" id="IPR029063">
    <property type="entry name" value="SAM-dependent_MTases_sf"/>
</dbReference>
<evidence type="ECO:0000259" key="2">
    <source>
        <dbReference type="Pfam" id="PF08484"/>
    </source>
</evidence>
<dbReference type="Gene3D" id="6.20.50.110">
    <property type="entry name" value="Methyltransferase, zinc-binding domain"/>
    <property type="match status" value="1"/>
</dbReference>
<keyword evidence="3" id="KW-0489">Methyltransferase</keyword>
<dbReference type="GO" id="GO:0032259">
    <property type="term" value="P:methylation"/>
    <property type="evidence" value="ECO:0007669"/>
    <property type="project" value="UniProtKB-KW"/>
</dbReference>
<dbReference type="Gene3D" id="3.40.50.150">
    <property type="entry name" value="Vaccinia Virus protein VP39"/>
    <property type="match status" value="1"/>
</dbReference>
<dbReference type="InterPro" id="IPR013630">
    <property type="entry name" value="Methyltransf_Zn-bd_dom_put"/>
</dbReference>
<dbReference type="InterPro" id="IPR013691">
    <property type="entry name" value="MeTrfase_14"/>
</dbReference>
<reference evidence="3 4" key="1">
    <citation type="submission" date="2018-11" db="EMBL/GenBank/DDBJ databases">
        <title>Trebonia kvetii gen.nov., sp.nov., a novel acidophilic actinobacterium, and proposal of the new actinobacterial family Treboniaceae fam. nov.</title>
        <authorList>
            <person name="Rapoport D."/>
            <person name="Sagova-Mareckova M."/>
            <person name="Sedlacek I."/>
            <person name="Provaznik J."/>
            <person name="Kralova S."/>
            <person name="Pavlinic D."/>
            <person name="Benes V."/>
            <person name="Kopecky J."/>
        </authorList>
    </citation>
    <scope>NUCLEOTIDE SEQUENCE [LARGE SCALE GENOMIC DNA]</scope>
    <source>
        <strain evidence="3 4">15Tr583</strain>
    </source>
</reference>
<keyword evidence="3" id="KW-0808">Transferase</keyword>
<dbReference type="Gene3D" id="3.40.50.720">
    <property type="entry name" value="NAD(P)-binding Rossmann-like Domain"/>
    <property type="match status" value="1"/>
</dbReference>
<evidence type="ECO:0000313" key="3">
    <source>
        <dbReference type="EMBL" id="TVZ01475.1"/>
    </source>
</evidence>
<sequence length="375" mass="39835">MNTYKCRACRRDAGHVVLDLGSQPACDYFPLLGDPGPDPVYPLRMWLCSDCGLAQLLEDPTVPEEPRGTEPAALVAQAVDAVARVAAAGLLPAGARVAEYGSPHGGSWLDLLAERGLRPADGTAQADVILDCFGMMHAPDQSDALAERAGRLAPSGVILLEYHSLHTIIRLGQWNALRHGHYAYYSTTALCAMLAAAGLTARMAWRFDLYGGTVLLAASHSGAGPVIPDATLIALLAAEARTRVCDPEVLRGLSRDVQTRAMALHSWLAESARAGRTVLGYGAASRAVALLKRAEVNRDLLPAVADASPAKLGRRIPGTTIPVVSPAELIARRPDEVALFVSDLMAEVRVTYPEIEARGGRWVDADALGRAPAEF</sequence>